<accession>A0A2T7TDP6</accession>
<dbReference type="AlphaFoldDB" id="A0A2T7TDP6"/>
<organism evidence="1 2">
    <name type="scientific">Streptomyces scopuliridis RB72</name>
    <dbReference type="NCBI Taxonomy" id="1440053"/>
    <lineage>
        <taxon>Bacteria</taxon>
        <taxon>Bacillati</taxon>
        <taxon>Actinomycetota</taxon>
        <taxon>Actinomycetes</taxon>
        <taxon>Kitasatosporales</taxon>
        <taxon>Streptomycetaceae</taxon>
        <taxon>Streptomyces</taxon>
    </lineage>
</organism>
<dbReference type="EMBL" id="AZSP01000037">
    <property type="protein sequence ID" value="PVE13211.1"/>
    <property type="molecule type" value="Genomic_DNA"/>
</dbReference>
<name>A0A2T7TDP6_9ACTN</name>
<evidence type="ECO:0000313" key="1">
    <source>
        <dbReference type="EMBL" id="PVE13211.1"/>
    </source>
</evidence>
<dbReference type="RefSeq" id="WP_276311262.1">
    <property type="nucleotide sequence ID" value="NZ_AZSP01000037.1"/>
</dbReference>
<protein>
    <submittedName>
        <fullName evidence="1">Uncharacterized protein</fullName>
    </submittedName>
</protein>
<gene>
    <name evidence="1" type="ORF">Y717_20930</name>
</gene>
<dbReference type="Proteomes" id="UP000245992">
    <property type="component" value="Unassembled WGS sequence"/>
</dbReference>
<comment type="caution">
    <text evidence="1">The sequence shown here is derived from an EMBL/GenBank/DDBJ whole genome shotgun (WGS) entry which is preliminary data.</text>
</comment>
<reference evidence="1 2" key="1">
    <citation type="submission" date="2013-12" db="EMBL/GenBank/DDBJ databases">
        <title>Annotated genome of Streptomyces scopuliridis.</title>
        <authorList>
            <person name="Olson J.B."/>
        </authorList>
    </citation>
    <scope>NUCLEOTIDE SEQUENCE [LARGE SCALE GENOMIC DNA]</scope>
    <source>
        <strain evidence="1 2">RB72</strain>
    </source>
</reference>
<proteinExistence type="predicted"/>
<keyword evidence="2" id="KW-1185">Reference proteome</keyword>
<sequence length="42" mass="4763">MWRAGGTEDGIYSVRAASYPRGTILEPAWLGEMLTDYWAKKD</sequence>
<evidence type="ECO:0000313" key="2">
    <source>
        <dbReference type="Proteomes" id="UP000245992"/>
    </source>
</evidence>